<dbReference type="PANTHER" id="PTHR43404:SF2">
    <property type="entry name" value="LIPOPOLYSACCHARIDE CHOLINEPHOSPHOTRANSFERASE LICD"/>
    <property type="match status" value="1"/>
</dbReference>
<evidence type="ECO:0000313" key="2">
    <source>
        <dbReference type="EMBL" id="RRG18796.1"/>
    </source>
</evidence>
<dbReference type="GO" id="GO:0009100">
    <property type="term" value="P:glycoprotein metabolic process"/>
    <property type="evidence" value="ECO:0007669"/>
    <property type="project" value="UniProtKB-ARBA"/>
</dbReference>
<feature type="domain" description="LicD/FKTN/FKRP nucleotidyltransferase" evidence="1">
    <location>
        <begin position="33"/>
        <end position="252"/>
    </location>
</feature>
<gene>
    <name evidence="2" type="ORF">D3P96_02085</name>
</gene>
<dbReference type="EMBL" id="RHGY01000001">
    <property type="protein sequence ID" value="RRG18796.1"/>
    <property type="molecule type" value="Genomic_DNA"/>
</dbReference>
<name>A0A3P2RH05_WEIVI</name>
<dbReference type="Proteomes" id="UP000275836">
    <property type="component" value="Unassembled WGS sequence"/>
</dbReference>
<organism evidence="2 3">
    <name type="scientific">Weissella viridescens</name>
    <name type="common">Lactobacillus viridescens</name>
    <dbReference type="NCBI Taxonomy" id="1629"/>
    <lineage>
        <taxon>Bacteria</taxon>
        <taxon>Bacillati</taxon>
        <taxon>Bacillota</taxon>
        <taxon>Bacilli</taxon>
        <taxon>Lactobacillales</taxon>
        <taxon>Lactobacillaceae</taxon>
        <taxon>Weissella</taxon>
    </lineage>
</organism>
<dbReference type="PANTHER" id="PTHR43404">
    <property type="entry name" value="LIPOPOLYSACCHARIDE CHOLINEPHOSPHOTRANSFERASE LICD"/>
    <property type="match status" value="1"/>
</dbReference>
<accession>A0A3P2RH05</accession>
<proteinExistence type="predicted"/>
<dbReference type="Pfam" id="PF04991">
    <property type="entry name" value="LicD"/>
    <property type="match status" value="1"/>
</dbReference>
<dbReference type="InterPro" id="IPR007074">
    <property type="entry name" value="LicD/FKTN/FKRP_NTP_transf"/>
</dbReference>
<comment type="caution">
    <text evidence="2">The sequence shown here is derived from an EMBL/GenBank/DDBJ whole genome shotgun (WGS) entry which is preliminary data.</text>
</comment>
<dbReference type="OrthoDB" id="9786100at2"/>
<sequence>MTKEPRTMVERLTTETVHDVMRAMLNDVATFANTHDLKLFLLGGTLLGSVRDGALIPWDDDVDVGFARKDYDRFMATYQPSNPRFELLTETNPQNLVPYLRVVDRQTQAESDYYEQTHGIFIDIFPIDAFNKKPWQLKCFFVKQKGLNILRNVGRSTGRYPADAKLVGLKRCLKAVFPHLSAHRVARLQSKMARKFAQGTQHPTQAGVLNGMYGPKEIFPVSMWQNAHQVTFEGMPVWQPNAADQYLTQFFGNWRQPVKNIDKHGSFYLKEKN</sequence>
<evidence type="ECO:0000259" key="1">
    <source>
        <dbReference type="Pfam" id="PF04991"/>
    </source>
</evidence>
<dbReference type="AlphaFoldDB" id="A0A3P2RH05"/>
<reference evidence="2 3" key="1">
    <citation type="submission" date="2018-10" db="EMBL/GenBank/DDBJ databases">
        <title>Draft genome sequence of Weissella viridescens UCO-SMC3.</title>
        <authorList>
            <person name="Garcia-Cancino A."/>
            <person name="Espinoza-Monje M."/>
            <person name="Albarracin L."/>
            <person name="Garcia-Castillo V."/>
            <person name="Campos-Martin J."/>
            <person name="Nakano Y."/>
            <person name="Guitierrez-Zamorano C."/>
            <person name="Ikeda-Ohtsubo W."/>
            <person name="Morita H."/>
            <person name="Kitazawa H."/>
            <person name="Villena J."/>
        </authorList>
    </citation>
    <scope>NUCLEOTIDE SEQUENCE [LARGE SCALE GENOMIC DNA]</scope>
    <source>
        <strain evidence="2 3">UCO-SMC3</strain>
    </source>
</reference>
<protein>
    <recommendedName>
        <fullName evidence="1">LicD/FKTN/FKRP nucleotidyltransferase domain-containing protein</fullName>
    </recommendedName>
</protein>
<evidence type="ECO:0000313" key="3">
    <source>
        <dbReference type="Proteomes" id="UP000275836"/>
    </source>
</evidence>
<dbReference type="InterPro" id="IPR052942">
    <property type="entry name" value="LPS_cholinephosphotransferase"/>
</dbReference>